<dbReference type="NCBIfam" id="TIGR00762">
    <property type="entry name" value="DegV"/>
    <property type="match status" value="1"/>
</dbReference>
<dbReference type="PANTHER" id="PTHR33434:SF3">
    <property type="entry name" value="DEGV DOMAIN-CONTAINING PROTEIN YITS"/>
    <property type="match status" value="1"/>
</dbReference>
<evidence type="ECO:0000256" key="1">
    <source>
        <dbReference type="ARBA" id="ARBA00003238"/>
    </source>
</evidence>
<comment type="function">
    <text evidence="1">May bind long-chain fatty acids, such as palmitate, and may play a role in lipid transport or fatty acid metabolism.</text>
</comment>
<organism evidence="3 4">
    <name type="scientific">Claveliimonas monacensis</name>
    <dbReference type="NCBI Taxonomy" id="2779351"/>
    <lineage>
        <taxon>Bacteria</taxon>
        <taxon>Bacillati</taxon>
        <taxon>Bacillota</taxon>
        <taxon>Clostridia</taxon>
        <taxon>Lachnospirales</taxon>
        <taxon>Lachnospiraceae</taxon>
        <taxon>Claveliimonas</taxon>
    </lineage>
</organism>
<evidence type="ECO:0000313" key="4">
    <source>
        <dbReference type="Proteomes" id="UP000758652"/>
    </source>
</evidence>
<dbReference type="InterPro" id="IPR050270">
    <property type="entry name" value="DegV_domain_contain"/>
</dbReference>
<dbReference type="SUPFAM" id="SSF82549">
    <property type="entry name" value="DAK1/DegV-like"/>
    <property type="match status" value="1"/>
</dbReference>
<dbReference type="InterPro" id="IPR003797">
    <property type="entry name" value="DegV"/>
</dbReference>
<accession>A0ABR9RFK4</accession>
<dbReference type="EMBL" id="JADCKL010000001">
    <property type="protein sequence ID" value="MBE5061744.1"/>
    <property type="molecule type" value="Genomic_DNA"/>
</dbReference>
<proteinExistence type="predicted"/>
<evidence type="ECO:0000313" key="3">
    <source>
        <dbReference type="EMBL" id="MBE5061744.1"/>
    </source>
</evidence>
<dbReference type="InterPro" id="IPR043168">
    <property type="entry name" value="DegV_C"/>
</dbReference>
<keyword evidence="2" id="KW-0446">Lipid-binding</keyword>
<dbReference type="RefSeq" id="WP_076777917.1">
    <property type="nucleotide sequence ID" value="NZ_JADCKL010000001.1"/>
</dbReference>
<dbReference type="Proteomes" id="UP000758652">
    <property type="component" value="Unassembled WGS sequence"/>
</dbReference>
<dbReference type="PANTHER" id="PTHR33434">
    <property type="entry name" value="DEGV DOMAIN-CONTAINING PROTEIN DR_1986-RELATED"/>
    <property type="match status" value="1"/>
</dbReference>
<evidence type="ECO:0000256" key="2">
    <source>
        <dbReference type="ARBA" id="ARBA00023121"/>
    </source>
</evidence>
<sequence length="287" mass="31737">MRDYVITVNSTVDLPKEWLEERNVPVVPLRYTIDGQTYEDMSGLTAKEFFDKLREGKMSVTSQVNPEEARAALEPFLKEGKDILHLAFSSGLSGTCNSMKIAGEELKEEYPEAKIIVIDTLCACLGEALLLYKALQQKEAGKTIEETAAWVEENKLHICHDVTVDDLNHLHRGGRVSKATAVVGTMVKIKPIIHMDDNGKLQVVGKERGRKKSLNKIVDMAVEQSEGWDNDIIMITHGDCIEDAEYVAGLVREKMGIDNILINNIGTVIGSHTGPGVVAVFCMGNKR</sequence>
<protein>
    <submittedName>
        <fullName evidence="3">DegV family protein</fullName>
    </submittedName>
</protein>
<keyword evidence="4" id="KW-1185">Reference proteome</keyword>
<name>A0ABR9RFK4_9FIRM</name>
<dbReference type="Gene3D" id="3.40.50.10440">
    <property type="entry name" value="Dihydroxyacetone kinase, domain 1"/>
    <property type="match status" value="1"/>
</dbReference>
<reference evidence="3 4" key="1">
    <citation type="submission" date="2020-10" db="EMBL/GenBank/DDBJ databases">
        <title>ChiBAC.</title>
        <authorList>
            <person name="Zenner C."/>
            <person name="Hitch T.C.A."/>
            <person name="Clavel T."/>
        </authorList>
    </citation>
    <scope>NUCLEOTIDE SEQUENCE [LARGE SCALE GENOMIC DNA]</scope>
    <source>
        <strain evidence="3 4">DSM 108991</strain>
    </source>
</reference>
<dbReference type="Pfam" id="PF02645">
    <property type="entry name" value="DegV"/>
    <property type="match status" value="1"/>
</dbReference>
<dbReference type="Gene3D" id="3.30.1180.10">
    <property type="match status" value="1"/>
</dbReference>
<gene>
    <name evidence="3" type="ORF">INF30_00470</name>
</gene>
<dbReference type="Gene3D" id="2.20.28.50">
    <property type="entry name" value="degv family protein"/>
    <property type="match status" value="1"/>
</dbReference>
<comment type="caution">
    <text evidence="3">The sequence shown here is derived from an EMBL/GenBank/DDBJ whole genome shotgun (WGS) entry which is preliminary data.</text>
</comment>
<dbReference type="PROSITE" id="PS51482">
    <property type="entry name" value="DEGV"/>
    <property type="match status" value="1"/>
</dbReference>